<evidence type="ECO:0000313" key="1">
    <source>
        <dbReference type="EMBL" id="KAG6574132.1"/>
    </source>
</evidence>
<keyword evidence="2" id="KW-1185">Reference proteome</keyword>
<evidence type="ECO:0000313" key="2">
    <source>
        <dbReference type="Proteomes" id="UP000685013"/>
    </source>
</evidence>
<protein>
    <submittedName>
        <fullName evidence="1">Uncharacterized protein</fullName>
    </submittedName>
</protein>
<accession>A0AAV6M3N2</accession>
<comment type="caution">
    <text evidence="1">The sequence shown here is derived from an EMBL/GenBank/DDBJ whole genome shotgun (WGS) entry which is preliminary data.</text>
</comment>
<sequence length="84" mass="9209">MGRMHSQIKLTHLGPVPIPICQTLSPFSTLSFASKYASSYHNAEEDWFPNLCRVINGASKSLSLSFSTFPIALITVPPDTGKQK</sequence>
<name>A0AAV6M3N2_9ROSI</name>
<dbReference type="Proteomes" id="UP000685013">
    <property type="component" value="Chromosome 18"/>
</dbReference>
<feature type="non-terminal residue" evidence="1">
    <location>
        <position position="1"/>
    </location>
</feature>
<reference evidence="1 2" key="1">
    <citation type="journal article" date="2021" name="Hortic Res">
        <title>The domestication of Cucurbita argyrosperma as revealed by the genome of its wild relative.</title>
        <authorList>
            <person name="Barrera-Redondo J."/>
            <person name="Sanchez-de la Vega G."/>
            <person name="Aguirre-Liguori J.A."/>
            <person name="Castellanos-Morales G."/>
            <person name="Gutierrez-Guerrero Y.T."/>
            <person name="Aguirre-Dugua X."/>
            <person name="Aguirre-Planter E."/>
            <person name="Tenaillon M.I."/>
            <person name="Lira-Saade R."/>
            <person name="Eguiarte L.E."/>
        </authorList>
    </citation>
    <scope>NUCLEOTIDE SEQUENCE [LARGE SCALE GENOMIC DNA]</scope>
    <source>
        <strain evidence="1">JBR-2021</strain>
    </source>
</reference>
<dbReference type="EMBL" id="JAGKQH010000018">
    <property type="protein sequence ID" value="KAG6574132.1"/>
    <property type="molecule type" value="Genomic_DNA"/>
</dbReference>
<dbReference type="AlphaFoldDB" id="A0AAV6M3N2"/>
<organism evidence="1 2">
    <name type="scientific">Cucurbita argyrosperma subsp. sororia</name>
    <dbReference type="NCBI Taxonomy" id="37648"/>
    <lineage>
        <taxon>Eukaryota</taxon>
        <taxon>Viridiplantae</taxon>
        <taxon>Streptophyta</taxon>
        <taxon>Embryophyta</taxon>
        <taxon>Tracheophyta</taxon>
        <taxon>Spermatophyta</taxon>
        <taxon>Magnoliopsida</taxon>
        <taxon>eudicotyledons</taxon>
        <taxon>Gunneridae</taxon>
        <taxon>Pentapetalae</taxon>
        <taxon>rosids</taxon>
        <taxon>fabids</taxon>
        <taxon>Cucurbitales</taxon>
        <taxon>Cucurbitaceae</taxon>
        <taxon>Cucurbiteae</taxon>
        <taxon>Cucurbita</taxon>
    </lineage>
</organism>
<gene>
    <name evidence="1" type="ORF">SDJN03_28019</name>
</gene>
<proteinExistence type="predicted"/>